<dbReference type="Gene3D" id="1.10.357.10">
    <property type="entry name" value="Tetracycline Repressor, domain 2"/>
    <property type="match status" value="1"/>
</dbReference>
<dbReference type="EMBL" id="JANFFA010000001">
    <property type="protein sequence ID" value="MDQ2093661.1"/>
    <property type="molecule type" value="Genomic_DNA"/>
</dbReference>
<reference evidence="6" key="2">
    <citation type="submission" date="2023-04" db="EMBL/GenBank/DDBJ databases">
        <title>'Rhodoalgimonas zhirmunskyi' gen. nov., isolated from a red alga.</title>
        <authorList>
            <person name="Nedashkovskaya O.I."/>
            <person name="Otstavnykh N.Y."/>
            <person name="Bystritskaya E.P."/>
            <person name="Balabanova L.A."/>
            <person name="Isaeva M.P."/>
        </authorList>
    </citation>
    <scope>NUCLEOTIDE SEQUENCE</scope>
    <source>
        <strain evidence="6">10Alg 79</strain>
    </source>
</reference>
<feature type="domain" description="HTH tetR-type" evidence="5">
    <location>
        <begin position="22"/>
        <end position="82"/>
    </location>
</feature>
<dbReference type="RefSeq" id="WP_317625244.1">
    <property type="nucleotide sequence ID" value="NZ_JANFFA010000001.1"/>
</dbReference>
<dbReference type="GO" id="GO:0000976">
    <property type="term" value="F:transcription cis-regulatory region binding"/>
    <property type="evidence" value="ECO:0007669"/>
    <property type="project" value="TreeGrafter"/>
</dbReference>
<evidence type="ECO:0000256" key="4">
    <source>
        <dbReference type="PROSITE-ProRule" id="PRU00335"/>
    </source>
</evidence>
<feature type="DNA-binding region" description="H-T-H motif" evidence="4">
    <location>
        <begin position="45"/>
        <end position="64"/>
    </location>
</feature>
<evidence type="ECO:0000313" key="6">
    <source>
        <dbReference type="EMBL" id="MDQ2093661.1"/>
    </source>
</evidence>
<keyword evidence="7" id="KW-1185">Reference proteome</keyword>
<dbReference type="InterPro" id="IPR001647">
    <property type="entry name" value="HTH_TetR"/>
</dbReference>
<comment type="caution">
    <text evidence="6">The sequence shown here is derived from an EMBL/GenBank/DDBJ whole genome shotgun (WGS) entry which is preliminary data.</text>
</comment>
<evidence type="ECO:0000256" key="2">
    <source>
        <dbReference type="ARBA" id="ARBA00023125"/>
    </source>
</evidence>
<dbReference type="GO" id="GO:0003700">
    <property type="term" value="F:DNA-binding transcription factor activity"/>
    <property type="evidence" value="ECO:0007669"/>
    <property type="project" value="TreeGrafter"/>
</dbReference>
<dbReference type="PANTHER" id="PTHR30055:SF234">
    <property type="entry name" value="HTH-TYPE TRANSCRIPTIONAL REGULATOR BETI"/>
    <property type="match status" value="1"/>
</dbReference>
<protein>
    <submittedName>
        <fullName evidence="6">TetR/AcrR family transcriptional regulator</fullName>
    </submittedName>
</protein>
<dbReference type="PANTHER" id="PTHR30055">
    <property type="entry name" value="HTH-TYPE TRANSCRIPTIONAL REGULATOR RUTR"/>
    <property type="match status" value="1"/>
</dbReference>
<proteinExistence type="predicted"/>
<dbReference type="InterPro" id="IPR050109">
    <property type="entry name" value="HTH-type_TetR-like_transc_reg"/>
</dbReference>
<dbReference type="Proteomes" id="UP001227162">
    <property type="component" value="Unassembled WGS sequence"/>
</dbReference>
<accession>A0AAJ1U4Q9</accession>
<evidence type="ECO:0000259" key="5">
    <source>
        <dbReference type="PROSITE" id="PS50977"/>
    </source>
</evidence>
<dbReference type="InterPro" id="IPR009057">
    <property type="entry name" value="Homeodomain-like_sf"/>
</dbReference>
<gene>
    <name evidence="6" type="ORF">NOI20_06035</name>
</gene>
<dbReference type="PROSITE" id="PS50977">
    <property type="entry name" value="HTH_TETR_2"/>
    <property type="match status" value="1"/>
</dbReference>
<evidence type="ECO:0000256" key="1">
    <source>
        <dbReference type="ARBA" id="ARBA00023015"/>
    </source>
</evidence>
<dbReference type="SUPFAM" id="SSF46689">
    <property type="entry name" value="Homeodomain-like"/>
    <property type="match status" value="1"/>
</dbReference>
<dbReference type="Pfam" id="PF00440">
    <property type="entry name" value="TetR_N"/>
    <property type="match status" value="1"/>
</dbReference>
<sequence>MTKLEKIDKLETKARKRSAKRSRRKDELALAAIDALKQLGYARTSLRDIAEISGVSVGMLHYYFEDKTDLITFCVRKYKAGFVADLEALLTGDIAPDALPRAFADGLCASIRREAETHRLWYDIRAQALFDADFTDVVNEIEDSLLALVSRLFQRLGLSQDGALAGYLALDGGFRYHLQRHLSGDGAAIDAFHRYIMAQFGGLNPQG</sequence>
<evidence type="ECO:0000313" key="7">
    <source>
        <dbReference type="Proteomes" id="UP001227162"/>
    </source>
</evidence>
<dbReference type="InterPro" id="IPR023772">
    <property type="entry name" value="DNA-bd_HTH_TetR-type_CS"/>
</dbReference>
<keyword evidence="2 4" id="KW-0238">DNA-binding</keyword>
<dbReference type="AlphaFoldDB" id="A0AAJ1U4Q9"/>
<reference evidence="6" key="1">
    <citation type="submission" date="2022-07" db="EMBL/GenBank/DDBJ databases">
        <authorList>
            <person name="Otstavnykh N."/>
            <person name="Isaeva M."/>
            <person name="Bystritskaya E."/>
        </authorList>
    </citation>
    <scope>NUCLEOTIDE SEQUENCE</scope>
    <source>
        <strain evidence="6">10Alg 79</strain>
    </source>
</reference>
<evidence type="ECO:0000256" key="3">
    <source>
        <dbReference type="ARBA" id="ARBA00023163"/>
    </source>
</evidence>
<dbReference type="PROSITE" id="PS01081">
    <property type="entry name" value="HTH_TETR_1"/>
    <property type="match status" value="1"/>
</dbReference>
<keyword evidence="1" id="KW-0805">Transcription regulation</keyword>
<keyword evidence="3" id="KW-0804">Transcription</keyword>
<name>A0AAJ1U4Q9_9RHOB</name>
<organism evidence="6 7">
    <name type="scientific">Rhodalgimonas zhirmunskyi</name>
    <dbReference type="NCBI Taxonomy" id="2964767"/>
    <lineage>
        <taxon>Bacteria</taxon>
        <taxon>Pseudomonadati</taxon>
        <taxon>Pseudomonadota</taxon>
        <taxon>Alphaproteobacteria</taxon>
        <taxon>Rhodobacterales</taxon>
        <taxon>Roseobacteraceae</taxon>
        <taxon>Rhodalgimonas</taxon>
    </lineage>
</organism>